<dbReference type="Proteomes" id="UP000242317">
    <property type="component" value="Unassembled WGS sequence"/>
</dbReference>
<sequence>MSNPSVPLSAELKEKLEKLQQVDLTKASTQLLQRSNKTQRQESYKNALVELNTSFEQYLAEAISLRFGLHAGQTRKLRFKKDRIRLLKQHDIDYLSIDGANTAQVLSLISQSILHEDAVVTADLNDAFPFWKEGYPMVQFDNTYDILAEDIQVHYQALIERLLTV</sequence>
<dbReference type="AlphaFoldDB" id="A0A1G6GN65"/>
<gene>
    <name evidence="1" type="ORF">SAMN05421749_101188</name>
</gene>
<dbReference type="EMBL" id="FMYK01000001">
    <property type="protein sequence ID" value="SDB83369.1"/>
    <property type="molecule type" value="Genomic_DNA"/>
</dbReference>
<dbReference type="RefSeq" id="WP_092614668.1">
    <property type="nucleotide sequence ID" value="NZ_FMYK01000001.1"/>
</dbReference>
<reference evidence="2" key="1">
    <citation type="submission" date="2016-09" db="EMBL/GenBank/DDBJ databases">
        <authorList>
            <person name="Varghese N."/>
            <person name="Submissions S."/>
        </authorList>
    </citation>
    <scope>NUCLEOTIDE SEQUENCE [LARGE SCALE GENOMIC DNA]</scope>
    <source>
        <strain evidence="2">ANC 3699</strain>
    </source>
</reference>
<name>A0A1G6GN65_9GAMM</name>
<evidence type="ECO:0000313" key="2">
    <source>
        <dbReference type="Proteomes" id="UP000242317"/>
    </source>
</evidence>
<evidence type="ECO:0000313" key="1">
    <source>
        <dbReference type="EMBL" id="SDB83369.1"/>
    </source>
</evidence>
<accession>A0A1G6GN65</accession>
<dbReference type="OrthoDB" id="6709045at2"/>
<proteinExistence type="predicted"/>
<organism evidence="1 2">
    <name type="scientific">Acinetobacter marinus</name>
    <dbReference type="NCBI Taxonomy" id="281375"/>
    <lineage>
        <taxon>Bacteria</taxon>
        <taxon>Pseudomonadati</taxon>
        <taxon>Pseudomonadota</taxon>
        <taxon>Gammaproteobacteria</taxon>
        <taxon>Moraxellales</taxon>
        <taxon>Moraxellaceae</taxon>
        <taxon>Acinetobacter</taxon>
    </lineage>
</organism>
<protein>
    <submittedName>
        <fullName evidence="1">Uncharacterized protein</fullName>
    </submittedName>
</protein>
<keyword evidence="2" id="KW-1185">Reference proteome</keyword>